<feature type="compositionally biased region" description="Low complexity" evidence="1">
    <location>
        <begin position="44"/>
        <end position="74"/>
    </location>
</feature>
<accession>K8PI16</accession>
<feature type="compositionally biased region" description="Gly residues" evidence="1">
    <location>
        <begin position="24"/>
        <end position="43"/>
    </location>
</feature>
<feature type="signal peptide" evidence="2">
    <location>
        <begin position="1"/>
        <end position="21"/>
    </location>
</feature>
<keyword evidence="2" id="KW-0732">Signal</keyword>
<dbReference type="EMBL" id="AGWY01000003">
    <property type="protein sequence ID" value="EKS40439.1"/>
    <property type="molecule type" value="Genomic_DNA"/>
</dbReference>
<reference evidence="3 4" key="1">
    <citation type="submission" date="2012-04" db="EMBL/GenBank/DDBJ databases">
        <title>The Genome Sequence of Afipia clevelandensis ATCC 49720.</title>
        <authorList>
            <consortium name="The Broad Institute Genome Sequencing Platform"/>
            <person name="Earl A."/>
            <person name="Ward D."/>
            <person name="Feldgarden M."/>
            <person name="Gevers D."/>
            <person name="Huys G."/>
            <person name="Walker B."/>
            <person name="Young S.K."/>
            <person name="Zeng Q."/>
            <person name="Gargeya S."/>
            <person name="Fitzgerald M."/>
            <person name="Haas B."/>
            <person name="Abouelleil A."/>
            <person name="Alvarado L."/>
            <person name="Arachchi H.M."/>
            <person name="Berlin A."/>
            <person name="Chapman S.B."/>
            <person name="Goldberg J."/>
            <person name="Griggs A."/>
            <person name="Gujja S."/>
            <person name="Hansen M."/>
            <person name="Howarth C."/>
            <person name="Imamovic A."/>
            <person name="Larimer J."/>
            <person name="McCowen C."/>
            <person name="Montmayeur A."/>
            <person name="Murphy C."/>
            <person name="Neiman D."/>
            <person name="Pearson M."/>
            <person name="Priest M."/>
            <person name="Roberts A."/>
            <person name="Saif S."/>
            <person name="Shea T."/>
            <person name="Sisk P."/>
            <person name="Sykes S."/>
            <person name="Wortman J."/>
            <person name="Nusbaum C."/>
            <person name="Birren B."/>
        </authorList>
    </citation>
    <scope>NUCLEOTIDE SEQUENCE [LARGE SCALE GENOMIC DNA]</scope>
    <source>
        <strain evidence="3 4">ATCC 49720</strain>
    </source>
</reference>
<feature type="chain" id="PRO_5003920228" evidence="2">
    <location>
        <begin position="22"/>
        <end position="96"/>
    </location>
</feature>
<dbReference type="RefSeq" id="WP_002711756.1">
    <property type="nucleotide sequence ID" value="NZ_KB375281.1"/>
</dbReference>
<evidence type="ECO:0000313" key="3">
    <source>
        <dbReference type="EMBL" id="EKS40439.1"/>
    </source>
</evidence>
<feature type="region of interest" description="Disordered" evidence="1">
    <location>
        <begin position="24"/>
        <end position="84"/>
    </location>
</feature>
<dbReference type="Proteomes" id="UP000001095">
    <property type="component" value="Unassembled WGS sequence"/>
</dbReference>
<sequence length="96" mass="8867">MRLMVAGLVLAQICVSTAVYAQGSGGTGGPSGGSPGAASGGALGTSAGAPGTNSLGTAAPSGSGTTGAAATGTGDPQVDKQDKNVDRKIKSICKGC</sequence>
<dbReference type="PATRIC" id="fig|883079.3.peg.910"/>
<dbReference type="AlphaFoldDB" id="K8PI16"/>
<gene>
    <name evidence="3" type="ORF">HMPREF9696_00890</name>
</gene>
<name>K8PI16_9BRAD</name>
<proteinExistence type="predicted"/>
<evidence type="ECO:0000313" key="4">
    <source>
        <dbReference type="Proteomes" id="UP000001095"/>
    </source>
</evidence>
<evidence type="ECO:0000256" key="1">
    <source>
        <dbReference type="SAM" id="MobiDB-lite"/>
    </source>
</evidence>
<keyword evidence="4" id="KW-1185">Reference proteome</keyword>
<comment type="caution">
    <text evidence="3">The sequence shown here is derived from an EMBL/GenBank/DDBJ whole genome shotgun (WGS) entry which is preliminary data.</text>
</comment>
<organism evidence="3 4">
    <name type="scientific">Afipia clevelandensis ATCC 49720</name>
    <dbReference type="NCBI Taxonomy" id="883079"/>
    <lineage>
        <taxon>Bacteria</taxon>
        <taxon>Pseudomonadati</taxon>
        <taxon>Pseudomonadota</taxon>
        <taxon>Alphaproteobacteria</taxon>
        <taxon>Hyphomicrobiales</taxon>
        <taxon>Nitrobacteraceae</taxon>
        <taxon>Afipia</taxon>
    </lineage>
</organism>
<dbReference type="HOGENOM" id="CLU_2285441_0_0_5"/>
<protein>
    <submittedName>
        <fullName evidence="3">Uncharacterized protein</fullName>
    </submittedName>
</protein>
<evidence type="ECO:0000256" key="2">
    <source>
        <dbReference type="SAM" id="SignalP"/>
    </source>
</evidence>